<evidence type="ECO:0000256" key="2">
    <source>
        <dbReference type="SAM" id="Coils"/>
    </source>
</evidence>
<dbReference type="PANTHER" id="PTHR47396">
    <property type="entry name" value="TYPE I RESTRICTION ENZYME ECOKI R PROTEIN"/>
    <property type="match status" value="1"/>
</dbReference>
<dbReference type="GO" id="GO:0032042">
    <property type="term" value="P:mitochondrial DNA metabolic process"/>
    <property type="evidence" value="ECO:0007669"/>
    <property type="project" value="TreeGrafter"/>
</dbReference>
<feature type="domain" description="Helicase C-terminal" evidence="4">
    <location>
        <begin position="274"/>
        <end position="425"/>
    </location>
</feature>
<evidence type="ECO:0000313" key="5">
    <source>
        <dbReference type="EMBL" id="SJL05437.1"/>
    </source>
</evidence>
<dbReference type="OrthoDB" id="270584at2759"/>
<dbReference type="EMBL" id="FUEG01000006">
    <property type="protein sequence ID" value="SJL05437.1"/>
    <property type="molecule type" value="Genomic_DNA"/>
</dbReference>
<feature type="coiled-coil region" evidence="2">
    <location>
        <begin position="634"/>
        <end position="661"/>
    </location>
</feature>
<dbReference type="SMART" id="SM00490">
    <property type="entry name" value="HELICc"/>
    <property type="match status" value="1"/>
</dbReference>
<dbReference type="SMART" id="SM00487">
    <property type="entry name" value="DEXDc"/>
    <property type="match status" value="1"/>
</dbReference>
<keyword evidence="1 5" id="KW-0067">ATP-binding</keyword>
<feature type="domain" description="Helicase ATP-binding" evidence="3">
    <location>
        <begin position="44"/>
        <end position="218"/>
    </location>
</feature>
<dbReference type="InterPro" id="IPR014001">
    <property type="entry name" value="Helicase_ATP-bd"/>
</dbReference>
<keyword evidence="1 5" id="KW-0347">Helicase</keyword>
<dbReference type="GO" id="GO:0036121">
    <property type="term" value="F:double-stranded DNA helicase activity"/>
    <property type="evidence" value="ECO:0007669"/>
    <property type="project" value="TreeGrafter"/>
</dbReference>
<protein>
    <submittedName>
        <fullName evidence="5">Related to IRC3-putative RNA helicase of the DEAH/D-box family</fullName>
    </submittedName>
</protein>
<evidence type="ECO:0000259" key="3">
    <source>
        <dbReference type="PROSITE" id="PS51192"/>
    </source>
</evidence>
<organism evidence="5 6">
    <name type="scientific">Armillaria ostoyae</name>
    <name type="common">Armillaria root rot fungus</name>
    <dbReference type="NCBI Taxonomy" id="47428"/>
    <lineage>
        <taxon>Eukaryota</taxon>
        <taxon>Fungi</taxon>
        <taxon>Dikarya</taxon>
        <taxon>Basidiomycota</taxon>
        <taxon>Agaricomycotina</taxon>
        <taxon>Agaricomycetes</taxon>
        <taxon>Agaricomycetidae</taxon>
        <taxon>Agaricales</taxon>
        <taxon>Marasmiineae</taxon>
        <taxon>Physalacriaceae</taxon>
        <taxon>Armillaria</taxon>
    </lineage>
</organism>
<dbReference type="CDD" id="cd18799">
    <property type="entry name" value="SF2_C_EcoAI-like"/>
    <property type="match status" value="1"/>
</dbReference>
<dbReference type="PROSITE" id="PS51194">
    <property type="entry name" value="HELICASE_CTER"/>
    <property type="match status" value="1"/>
</dbReference>
<evidence type="ECO:0000313" key="6">
    <source>
        <dbReference type="Proteomes" id="UP000219338"/>
    </source>
</evidence>
<gene>
    <name evidence="5" type="ORF">ARMOST_08804</name>
</gene>
<dbReference type="Gene3D" id="3.40.50.300">
    <property type="entry name" value="P-loop containing nucleotide triphosphate hydrolases"/>
    <property type="match status" value="2"/>
</dbReference>
<dbReference type="InterPro" id="IPR050742">
    <property type="entry name" value="Helicase_Restrict-Modif_Enz"/>
</dbReference>
<name>A0A284R9N5_ARMOS</name>
<proteinExistence type="predicted"/>
<evidence type="ECO:0000256" key="1">
    <source>
        <dbReference type="ARBA" id="ARBA00022806"/>
    </source>
</evidence>
<keyword evidence="1 5" id="KW-0547">Nucleotide-binding</keyword>
<dbReference type="GO" id="GO:0016787">
    <property type="term" value="F:hydrolase activity"/>
    <property type="evidence" value="ECO:0007669"/>
    <property type="project" value="InterPro"/>
</dbReference>
<sequence length="675" mass="75319">MLLQFLRRQVGIPRRWAVPWQHRRHSTAITLRPYQQQCIDDCVDALATGASRIGVSLPTGSGKTTVFISLLNRLPQINKHGKRALIIVNSVELARQSAEQVVRLFPHWSVEIEQGGKHVASGRADVTIATYQTLIQPERIKKFKPAALKAIIIDEAHHAAAPSYRRILSHFDASIPHPEALPTAADPSHKIPIVGFSATFSRHDGLKLGVVFDRIVYHKDFLTMIKDQWLCPVRFTTTKADMNLDDVTVNSRSGDFNATSLAHVVNTETINTLVVQTWLEKAATRKSTLVFCVNVAHVHSLTQAFRQFGIDARYVYAKTPAPERKALIAAFKAGKFQVLVNCAILTEGADIPNIDCVMVVRPTRSRNLFAQMIGRGMRLSPETGKEDCRIIDLVDSNTRVAGVISTPSLFGLDPNEIDINDESLESMRRRTDDTNPSFGYAAEDVPEPENVTYTDYNDPLSFLKLPSDTPHIRTLSSNAWIAIGEEKFILECLGKGYMKIELVKDDVENEPYWKATFTPAGMDKTTAYQLKINPFMRARKVCQAPSLDEAIKACDTYAKAKAVRGPMVKGLLRNARWRKTPATDSQKAIVAKRYKLSAEDIRDPNATDPMALRISKMTKGEAADTITRLKHGALALHTKRIKEAKKAQKNYDKEVQRRLRETVIVGQLPGSPLTS</sequence>
<dbReference type="Proteomes" id="UP000219338">
    <property type="component" value="Unassembled WGS sequence"/>
</dbReference>
<dbReference type="InterPro" id="IPR006935">
    <property type="entry name" value="Helicase/UvrB_N"/>
</dbReference>
<keyword evidence="1 5" id="KW-0378">Hydrolase</keyword>
<dbReference type="Pfam" id="PF04851">
    <property type="entry name" value="ResIII"/>
    <property type="match status" value="1"/>
</dbReference>
<dbReference type="GO" id="GO:0061749">
    <property type="term" value="F:forked DNA-dependent helicase activity"/>
    <property type="evidence" value="ECO:0007669"/>
    <property type="project" value="TreeGrafter"/>
</dbReference>
<evidence type="ECO:0000259" key="4">
    <source>
        <dbReference type="PROSITE" id="PS51194"/>
    </source>
</evidence>
<dbReference type="GO" id="GO:0005524">
    <property type="term" value="F:ATP binding"/>
    <property type="evidence" value="ECO:0007669"/>
    <property type="project" value="InterPro"/>
</dbReference>
<dbReference type="InterPro" id="IPR001650">
    <property type="entry name" value="Helicase_C-like"/>
</dbReference>
<dbReference type="GO" id="GO:0005759">
    <property type="term" value="C:mitochondrial matrix"/>
    <property type="evidence" value="ECO:0007669"/>
    <property type="project" value="TreeGrafter"/>
</dbReference>
<accession>A0A284R9N5</accession>
<keyword evidence="2" id="KW-0175">Coiled coil</keyword>
<dbReference type="SUPFAM" id="SSF52540">
    <property type="entry name" value="P-loop containing nucleoside triphosphate hydrolases"/>
    <property type="match status" value="1"/>
</dbReference>
<dbReference type="OMA" id="HVIDMVA"/>
<dbReference type="GO" id="GO:0000403">
    <property type="term" value="F:Y-form DNA binding"/>
    <property type="evidence" value="ECO:0007669"/>
    <property type="project" value="TreeGrafter"/>
</dbReference>
<dbReference type="Pfam" id="PF00271">
    <property type="entry name" value="Helicase_C"/>
    <property type="match status" value="1"/>
</dbReference>
<reference evidence="6" key="1">
    <citation type="journal article" date="2017" name="Nat. Ecol. Evol.">
        <title>Genome expansion and lineage-specific genetic innovations in the forest pathogenic fungi Armillaria.</title>
        <authorList>
            <person name="Sipos G."/>
            <person name="Prasanna A.N."/>
            <person name="Walter M.C."/>
            <person name="O'Connor E."/>
            <person name="Balint B."/>
            <person name="Krizsan K."/>
            <person name="Kiss B."/>
            <person name="Hess J."/>
            <person name="Varga T."/>
            <person name="Slot J."/>
            <person name="Riley R."/>
            <person name="Boka B."/>
            <person name="Rigling D."/>
            <person name="Barry K."/>
            <person name="Lee J."/>
            <person name="Mihaltcheva S."/>
            <person name="LaButti K."/>
            <person name="Lipzen A."/>
            <person name="Waldron R."/>
            <person name="Moloney N.M."/>
            <person name="Sperisen C."/>
            <person name="Kredics L."/>
            <person name="Vagvoelgyi C."/>
            <person name="Patrignani A."/>
            <person name="Fitzpatrick D."/>
            <person name="Nagy I."/>
            <person name="Doyle S."/>
            <person name="Anderson J.B."/>
            <person name="Grigoriev I.V."/>
            <person name="Gueldener U."/>
            <person name="Muensterkoetter M."/>
            <person name="Nagy L.G."/>
        </authorList>
    </citation>
    <scope>NUCLEOTIDE SEQUENCE [LARGE SCALE GENOMIC DNA]</scope>
    <source>
        <strain evidence="6">C18/9</strain>
    </source>
</reference>
<dbReference type="GO" id="GO:0070125">
    <property type="term" value="P:mitochondrial translational elongation"/>
    <property type="evidence" value="ECO:0007669"/>
    <property type="project" value="TreeGrafter"/>
</dbReference>
<dbReference type="AlphaFoldDB" id="A0A284R9N5"/>
<dbReference type="PANTHER" id="PTHR47396:SF1">
    <property type="entry name" value="ATP-DEPENDENT HELICASE IRC3-RELATED"/>
    <property type="match status" value="1"/>
</dbReference>
<dbReference type="PROSITE" id="PS51192">
    <property type="entry name" value="HELICASE_ATP_BIND_1"/>
    <property type="match status" value="1"/>
</dbReference>
<keyword evidence="6" id="KW-1185">Reference proteome</keyword>
<dbReference type="STRING" id="47428.A0A284R9N5"/>
<dbReference type="InterPro" id="IPR027417">
    <property type="entry name" value="P-loop_NTPase"/>
</dbReference>